<evidence type="ECO:0000256" key="2">
    <source>
        <dbReference type="ARBA" id="ARBA00022723"/>
    </source>
</evidence>
<dbReference type="GO" id="GO:0051539">
    <property type="term" value="F:4 iron, 4 sulfur cluster binding"/>
    <property type="evidence" value="ECO:0007669"/>
    <property type="project" value="UniProtKB-KW"/>
</dbReference>
<keyword evidence="4" id="KW-0408">Iron</keyword>
<accession>A0A0S7WFL6</accession>
<keyword evidence="5" id="KW-0411">Iron-sulfur</keyword>
<dbReference type="Proteomes" id="UP000051124">
    <property type="component" value="Unassembled WGS sequence"/>
</dbReference>
<keyword evidence="3" id="KW-0560">Oxidoreductase</keyword>
<dbReference type="AlphaFoldDB" id="A0A0S7WFL6"/>
<evidence type="ECO:0000256" key="4">
    <source>
        <dbReference type="ARBA" id="ARBA00023004"/>
    </source>
</evidence>
<gene>
    <name evidence="7" type="ORF">AMJ40_06580</name>
</gene>
<evidence type="ECO:0000256" key="3">
    <source>
        <dbReference type="ARBA" id="ARBA00023002"/>
    </source>
</evidence>
<organism evidence="7 8">
    <name type="scientific">candidate division TA06 bacterium DG_26</name>
    <dbReference type="NCBI Taxonomy" id="1703771"/>
    <lineage>
        <taxon>Bacteria</taxon>
        <taxon>Bacteria division TA06</taxon>
    </lineage>
</organism>
<evidence type="ECO:0000256" key="5">
    <source>
        <dbReference type="ARBA" id="ARBA00023014"/>
    </source>
</evidence>
<dbReference type="PANTHER" id="PTHR43255">
    <property type="entry name" value="IRON-SULFUR-BINDING OXIDOREDUCTASE FADF-RELATED-RELATED"/>
    <property type="match status" value="1"/>
</dbReference>
<keyword evidence="2" id="KW-0479">Metal-binding</keyword>
<reference evidence="7 8" key="1">
    <citation type="journal article" date="2015" name="Microbiome">
        <title>Genomic resolution of linkages in carbon, nitrogen, and sulfur cycling among widespread estuary sediment bacteria.</title>
        <authorList>
            <person name="Baker B.J."/>
            <person name="Lazar C.S."/>
            <person name="Teske A.P."/>
            <person name="Dick G.J."/>
        </authorList>
    </citation>
    <scope>NUCLEOTIDE SEQUENCE [LARGE SCALE GENOMIC DNA]</scope>
    <source>
        <strain evidence="7">DG_26</strain>
    </source>
</reference>
<dbReference type="PROSITE" id="PS00198">
    <property type="entry name" value="4FE4S_FER_1"/>
    <property type="match status" value="1"/>
</dbReference>
<comment type="caution">
    <text evidence="7">The sequence shown here is derived from an EMBL/GenBank/DDBJ whole genome shotgun (WGS) entry which is preliminary data.</text>
</comment>
<dbReference type="GO" id="GO:0005886">
    <property type="term" value="C:plasma membrane"/>
    <property type="evidence" value="ECO:0007669"/>
    <property type="project" value="TreeGrafter"/>
</dbReference>
<evidence type="ECO:0000313" key="7">
    <source>
        <dbReference type="EMBL" id="KPJ48954.1"/>
    </source>
</evidence>
<dbReference type="GO" id="GO:0016491">
    <property type="term" value="F:oxidoreductase activity"/>
    <property type="evidence" value="ECO:0007669"/>
    <property type="project" value="UniProtKB-KW"/>
</dbReference>
<name>A0A0S7WFL6_UNCT6</name>
<dbReference type="InterPro" id="IPR017900">
    <property type="entry name" value="4Fe4S_Fe_S_CS"/>
</dbReference>
<dbReference type="SUPFAM" id="SSF46548">
    <property type="entry name" value="alpha-helical ferredoxin"/>
    <property type="match status" value="1"/>
</dbReference>
<dbReference type="Gene3D" id="1.10.1060.10">
    <property type="entry name" value="Alpha-helical ferredoxin"/>
    <property type="match status" value="1"/>
</dbReference>
<dbReference type="PANTHER" id="PTHR43255:SF1">
    <property type="entry name" value="IRON-SULFUR-BINDING OXIDOREDUCTASE FADF-RELATED"/>
    <property type="match status" value="1"/>
</dbReference>
<dbReference type="InterPro" id="IPR009051">
    <property type="entry name" value="Helical_ferredxn"/>
</dbReference>
<sequence>MSVESIVKETNAHYCLDCTICTGSCPVARMGSRLSPRLAVRRTVLGKDELVTSDPDLWSCLTCGTCSSRCPFEVDFPEFVRRMRTEAICAGNKGVPSHDGLMQIMASLQSKGIPQAKQFWLEKGLKTNKQSTDLMYVGCLPFYGIEFEDYGLDLFRLPNDAVKVLNKMGIEPALSEDERCCGHDQFWRGEFDTFKRLAELNIEAFKRCRAERVVFLCPEGYQIVKEVYPKHFGELPFKPVHIVELIRENLDTLSFKEVERKVTYHDSCRMGRFLGIYDAPRDIISSIPELELVEMERNRSDSVCCGAAGWINCFSCSKKIQTERLGQARATGADLLVTTCPKCQIHFRCAMRGGAPEIEMMDVVSLVASALE</sequence>
<evidence type="ECO:0000259" key="6">
    <source>
        <dbReference type="PROSITE" id="PS51379"/>
    </source>
</evidence>
<evidence type="ECO:0000256" key="1">
    <source>
        <dbReference type="ARBA" id="ARBA00022485"/>
    </source>
</evidence>
<dbReference type="PROSITE" id="PS51379">
    <property type="entry name" value="4FE4S_FER_2"/>
    <property type="match status" value="1"/>
</dbReference>
<feature type="domain" description="4Fe-4S ferredoxin-type" evidence="6">
    <location>
        <begin position="49"/>
        <end position="82"/>
    </location>
</feature>
<proteinExistence type="predicted"/>
<dbReference type="Pfam" id="PF13183">
    <property type="entry name" value="Fer4_8"/>
    <property type="match status" value="1"/>
</dbReference>
<protein>
    <recommendedName>
        <fullName evidence="6">4Fe-4S ferredoxin-type domain-containing protein</fullName>
    </recommendedName>
</protein>
<evidence type="ECO:0000313" key="8">
    <source>
        <dbReference type="Proteomes" id="UP000051124"/>
    </source>
</evidence>
<dbReference type="GO" id="GO:0046872">
    <property type="term" value="F:metal ion binding"/>
    <property type="evidence" value="ECO:0007669"/>
    <property type="project" value="UniProtKB-KW"/>
</dbReference>
<dbReference type="EMBL" id="LIZT01000083">
    <property type="protein sequence ID" value="KPJ48954.1"/>
    <property type="molecule type" value="Genomic_DNA"/>
</dbReference>
<keyword evidence="1" id="KW-0004">4Fe-4S</keyword>
<dbReference type="InterPro" id="IPR004017">
    <property type="entry name" value="Cys_rich_dom"/>
</dbReference>
<dbReference type="InterPro" id="IPR017896">
    <property type="entry name" value="4Fe4S_Fe-S-bd"/>
</dbReference>
<dbReference type="Pfam" id="PF02754">
    <property type="entry name" value="CCG"/>
    <property type="match status" value="2"/>
</dbReference>
<dbReference type="InterPro" id="IPR051460">
    <property type="entry name" value="HdrC_iron-sulfur_subunit"/>
</dbReference>